<name>A0A8H7SV79_9FUNG</name>
<keyword evidence="2" id="KW-1185">Reference proteome</keyword>
<sequence length="234" mass="26515">MAIECNQDICEEDANLIKENQENQRTLSTLARYAVQMSLIRECLTLNHAREIPLLVWTRALEGSNTTNQQRFHRLVQHVTTWCEVYIQSRSTGLINMQTWTKDKNGFADGIGYTGQDERLLMEASSGGLEENLDHTLGDSLKLLENLTAILNTYRAKYLNSDKTTFSKLKVFGIQCVKTTITLVSVSAPGDGKILYHTPRSSQIPTTFDERHHLLSLFELLAYLLVCISTKVVF</sequence>
<dbReference type="AlphaFoldDB" id="A0A8H7SV79"/>
<accession>A0A8H7SV79</accession>
<proteinExistence type="predicted"/>
<dbReference type="EMBL" id="JAEPRE010000029">
    <property type="protein sequence ID" value="KAG2235676.1"/>
    <property type="molecule type" value="Genomic_DNA"/>
</dbReference>
<gene>
    <name evidence="1" type="ORF">INT48_008552</name>
</gene>
<evidence type="ECO:0000313" key="1">
    <source>
        <dbReference type="EMBL" id="KAG2235676.1"/>
    </source>
</evidence>
<reference evidence="1" key="1">
    <citation type="submission" date="2021-01" db="EMBL/GenBank/DDBJ databases">
        <title>Metabolic potential, ecology and presence of endohyphal bacteria is reflected in genomic diversity of Mucoromycotina.</title>
        <authorList>
            <person name="Muszewska A."/>
            <person name="Okrasinska A."/>
            <person name="Steczkiewicz K."/>
            <person name="Drgas O."/>
            <person name="Orlowska M."/>
            <person name="Perlinska-Lenart U."/>
            <person name="Aleksandrzak-Piekarczyk T."/>
            <person name="Szatraj K."/>
            <person name="Zielenkiewicz U."/>
            <person name="Pilsyk S."/>
            <person name="Malc E."/>
            <person name="Mieczkowski P."/>
            <person name="Kruszewska J.S."/>
            <person name="Biernat P."/>
            <person name="Pawlowska J."/>
        </authorList>
    </citation>
    <scope>NUCLEOTIDE SEQUENCE</scope>
    <source>
        <strain evidence="1">WA0000018081</strain>
    </source>
</reference>
<protein>
    <submittedName>
        <fullName evidence="1">Uncharacterized protein</fullName>
    </submittedName>
</protein>
<comment type="caution">
    <text evidence="1">The sequence shown here is derived from an EMBL/GenBank/DDBJ whole genome shotgun (WGS) entry which is preliminary data.</text>
</comment>
<organism evidence="1 2">
    <name type="scientific">Thamnidium elegans</name>
    <dbReference type="NCBI Taxonomy" id="101142"/>
    <lineage>
        <taxon>Eukaryota</taxon>
        <taxon>Fungi</taxon>
        <taxon>Fungi incertae sedis</taxon>
        <taxon>Mucoromycota</taxon>
        <taxon>Mucoromycotina</taxon>
        <taxon>Mucoromycetes</taxon>
        <taxon>Mucorales</taxon>
        <taxon>Mucorineae</taxon>
        <taxon>Mucoraceae</taxon>
        <taxon>Thamnidium</taxon>
    </lineage>
</organism>
<evidence type="ECO:0000313" key="2">
    <source>
        <dbReference type="Proteomes" id="UP000613177"/>
    </source>
</evidence>
<dbReference type="Proteomes" id="UP000613177">
    <property type="component" value="Unassembled WGS sequence"/>
</dbReference>